<dbReference type="GO" id="GO:0031932">
    <property type="term" value="C:TORC2 complex"/>
    <property type="evidence" value="ECO:0007669"/>
    <property type="project" value="UniProtKB-UniRule"/>
</dbReference>
<comment type="similarity">
    <text evidence="1 5">Belongs to the WD repeat LST8 family.</text>
</comment>
<dbReference type="Proteomes" id="UP000192578">
    <property type="component" value="Unassembled WGS sequence"/>
</dbReference>
<evidence type="ECO:0000256" key="3">
    <source>
        <dbReference type="ARBA" id="ARBA00022737"/>
    </source>
</evidence>
<dbReference type="OrthoDB" id="400at2759"/>
<comment type="caution">
    <text evidence="6">The sequence shown here is derived from an EMBL/GenBank/DDBJ whole genome shotgun (WGS) entry which is preliminary data.</text>
</comment>
<evidence type="ECO:0000256" key="4">
    <source>
        <dbReference type="PROSITE-ProRule" id="PRU00221"/>
    </source>
</evidence>
<accession>A0A1W0WB65</accession>
<dbReference type="PANTHER" id="PTHR19842:SF0">
    <property type="entry name" value="TARGET OF RAPAMYCIN COMPLEX SUBUNIT LST8"/>
    <property type="match status" value="1"/>
</dbReference>
<feature type="repeat" description="WD" evidence="4">
    <location>
        <begin position="77"/>
        <end position="118"/>
    </location>
</feature>
<protein>
    <recommendedName>
        <fullName evidence="5">Target of rapamycin complex subunit lst8</fullName>
        <shortName evidence="5">TORC subunit lst8</shortName>
    </recommendedName>
</protein>
<dbReference type="InterPro" id="IPR019775">
    <property type="entry name" value="WD40_repeat_CS"/>
</dbReference>
<name>A0A1W0WB65_HYPEX</name>
<comment type="subunit">
    <text evidence="5">Part of TORC1 complex. Part of the TORC2 complex.</text>
</comment>
<dbReference type="AlphaFoldDB" id="A0A1W0WB65"/>
<dbReference type="InterPro" id="IPR036322">
    <property type="entry name" value="WD40_repeat_dom_sf"/>
</dbReference>
<dbReference type="InterPro" id="IPR020472">
    <property type="entry name" value="WD40_PAC1"/>
</dbReference>
<dbReference type="InterPro" id="IPR015943">
    <property type="entry name" value="WD40/YVTN_repeat-like_dom_sf"/>
</dbReference>
<evidence type="ECO:0000256" key="1">
    <source>
        <dbReference type="ARBA" id="ARBA00009890"/>
    </source>
</evidence>
<dbReference type="PANTHER" id="PTHR19842">
    <property type="entry name" value="G BETA-LIKE PROTEIN GBL"/>
    <property type="match status" value="1"/>
</dbReference>
<keyword evidence="5" id="KW-0963">Cytoplasm</keyword>
<feature type="repeat" description="WD" evidence="4">
    <location>
        <begin position="215"/>
        <end position="256"/>
    </location>
</feature>
<dbReference type="InterPro" id="IPR037588">
    <property type="entry name" value="MLST8"/>
</dbReference>
<dbReference type="GO" id="GO:0031929">
    <property type="term" value="P:TOR signaling"/>
    <property type="evidence" value="ECO:0007669"/>
    <property type="project" value="UniProtKB-UniRule"/>
</dbReference>
<dbReference type="Pfam" id="PF00400">
    <property type="entry name" value="WD40"/>
    <property type="match status" value="4"/>
</dbReference>
<comment type="function">
    <text evidence="5">Subunit of TORC1 and TORC2, which regulate cell growth and survival in response to nutrient and hormonal signals.</text>
</comment>
<dbReference type="GO" id="GO:0032956">
    <property type="term" value="P:regulation of actin cytoskeleton organization"/>
    <property type="evidence" value="ECO:0007669"/>
    <property type="project" value="TreeGrafter"/>
</dbReference>
<dbReference type="InterPro" id="IPR001680">
    <property type="entry name" value="WD40_rpt"/>
</dbReference>
<reference evidence="7" key="1">
    <citation type="submission" date="2017-01" db="EMBL/GenBank/DDBJ databases">
        <title>Comparative genomics of anhydrobiosis in the tardigrade Hypsibius dujardini.</title>
        <authorList>
            <person name="Yoshida Y."/>
            <person name="Koutsovoulos G."/>
            <person name="Laetsch D."/>
            <person name="Stevens L."/>
            <person name="Kumar S."/>
            <person name="Horikawa D."/>
            <person name="Ishino K."/>
            <person name="Komine S."/>
            <person name="Tomita M."/>
            <person name="Blaxter M."/>
            <person name="Arakawa K."/>
        </authorList>
    </citation>
    <scope>NUCLEOTIDE SEQUENCE [LARGE SCALE GENOMIC DNA]</scope>
    <source>
        <strain evidence="7">Z151</strain>
    </source>
</reference>
<sequence length="318" mass="34895">MPSSPGNGVVLATGGYDHTIRFWSAASGVCCRTVQHPDSQVNALALNSTKDLLAAAGYQHIRLYEVNSPNNQHDHSYEGVSKNVVGVGFQQDGRWLYSAGEDGSARIWDLRTTATSSQKMNQVNCPLSCATLHPNQSHLLFSDQNGNIYVWDLRTEKSHKICPDKGTNVVSLDVDPDGVYLACVTSRGNLFVYSISGLTLDLSEFKATPTNSSPVVAHPTYGLKVRFSPDSTLVVTSSADKTVKIWKTADLSLVSTFRDEKQRWVWDAMFSLDNEHLITASSDGMARLWSVKDCKVRREYAGHQKAVTAMAFADSTVN</sequence>
<dbReference type="PROSITE" id="PS00678">
    <property type="entry name" value="WD_REPEATS_1"/>
    <property type="match status" value="1"/>
</dbReference>
<dbReference type="Gene3D" id="2.130.10.10">
    <property type="entry name" value="YVTN repeat-like/Quinoprotein amine dehydrogenase"/>
    <property type="match status" value="1"/>
</dbReference>
<proteinExistence type="inferred from homology"/>
<dbReference type="EMBL" id="MTYJ01000144">
    <property type="protein sequence ID" value="OQV12454.1"/>
    <property type="molecule type" value="Genomic_DNA"/>
</dbReference>
<dbReference type="GO" id="GO:0005737">
    <property type="term" value="C:cytoplasm"/>
    <property type="evidence" value="ECO:0007669"/>
    <property type="project" value="UniProtKB-SubCell"/>
</dbReference>
<evidence type="ECO:0000313" key="6">
    <source>
        <dbReference type="EMBL" id="OQV12454.1"/>
    </source>
</evidence>
<feature type="repeat" description="WD" evidence="4">
    <location>
        <begin position="270"/>
        <end position="299"/>
    </location>
</feature>
<evidence type="ECO:0000256" key="5">
    <source>
        <dbReference type="RuleBase" id="RU369068"/>
    </source>
</evidence>
<dbReference type="PROSITE" id="PS50294">
    <property type="entry name" value="WD_REPEATS_REGION"/>
    <property type="match status" value="2"/>
</dbReference>
<gene>
    <name evidence="6" type="ORF">BV898_13254</name>
</gene>
<dbReference type="SMART" id="SM00320">
    <property type="entry name" value="WD40"/>
    <property type="match status" value="6"/>
</dbReference>
<dbReference type="PRINTS" id="PR00320">
    <property type="entry name" value="GPROTEINBRPT"/>
</dbReference>
<evidence type="ECO:0000313" key="7">
    <source>
        <dbReference type="Proteomes" id="UP000192578"/>
    </source>
</evidence>
<dbReference type="GO" id="GO:0031931">
    <property type="term" value="C:TORC1 complex"/>
    <property type="evidence" value="ECO:0007669"/>
    <property type="project" value="UniProtKB-UniRule"/>
</dbReference>
<dbReference type="PROSITE" id="PS50082">
    <property type="entry name" value="WD_REPEATS_2"/>
    <property type="match status" value="3"/>
</dbReference>
<evidence type="ECO:0000256" key="2">
    <source>
        <dbReference type="ARBA" id="ARBA00022574"/>
    </source>
</evidence>
<keyword evidence="2 4" id="KW-0853">WD repeat</keyword>
<keyword evidence="7" id="KW-1185">Reference proteome</keyword>
<organism evidence="6 7">
    <name type="scientific">Hypsibius exemplaris</name>
    <name type="common">Freshwater tardigrade</name>
    <dbReference type="NCBI Taxonomy" id="2072580"/>
    <lineage>
        <taxon>Eukaryota</taxon>
        <taxon>Metazoa</taxon>
        <taxon>Ecdysozoa</taxon>
        <taxon>Tardigrada</taxon>
        <taxon>Eutardigrada</taxon>
        <taxon>Parachela</taxon>
        <taxon>Hypsibioidea</taxon>
        <taxon>Hypsibiidae</taxon>
        <taxon>Hypsibius</taxon>
    </lineage>
</organism>
<keyword evidence="3 5" id="KW-0677">Repeat</keyword>
<comment type="subcellular location">
    <subcellularLocation>
        <location evidence="5">Cytoplasm</location>
    </subcellularLocation>
</comment>
<dbReference type="SUPFAM" id="SSF50978">
    <property type="entry name" value="WD40 repeat-like"/>
    <property type="match status" value="1"/>
</dbReference>